<evidence type="ECO:0000256" key="1">
    <source>
        <dbReference type="ARBA" id="ARBA00004651"/>
    </source>
</evidence>
<keyword evidence="5" id="KW-1003">Cell membrane</keyword>
<dbReference type="GO" id="GO:0005516">
    <property type="term" value="F:calmodulin binding"/>
    <property type="evidence" value="ECO:0007669"/>
    <property type="project" value="UniProtKB-KW"/>
</dbReference>
<dbReference type="SMART" id="SM00237">
    <property type="entry name" value="Calx_beta"/>
    <property type="match status" value="2"/>
</dbReference>
<dbReference type="PANTHER" id="PTHR11878:SF65">
    <property type="entry name" value="NA_CA-EXCHANGE PROTEIN, ISOFORM G"/>
    <property type="match status" value="1"/>
</dbReference>
<evidence type="ECO:0000256" key="8">
    <source>
        <dbReference type="ARBA" id="ARBA00022723"/>
    </source>
</evidence>
<evidence type="ECO:0000256" key="16">
    <source>
        <dbReference type="ARBA" id="ARBA00023136"/>
    </source>
</evidence>
<evidence type="ECO:0000256" key="4">
    <source>
        <dbReference type="ARBA" id="ARBA00022449"/>
    </source>
</evidence>
<feature type="domain" description="Calx-beta" evidence="21">
    <location>
        <begin position="348"/>
        <end position="447"/>
    </location>
</feature>
<dbReference type="GO" id="GO:0042383">
    <property type="term" value="C:sarcolemma"/>
    <property type="evidence" value="ECO:0007669"/>
    <property type="project" value="TreeGrafter"/>
</dbReference>
<dbReference type="GO" id="GO:0030424">
    <property type="term" value="C:axon"/>
    <property type="evidence" value="ECO:0007669"/>
    <property type="project" value="TreeGrafter"/>
</dbReference>
<dbReference type="EMBL" id="KT163509">
    <property type="protein sequence ID" value="AKN21459.1"/>
    <property type="molecule type" value="mRNA"/>
</dbReference>
<comment type="similarity">
    <text evidence="2">Belongs to the Ca(2+):cation antiporter (CaCA) (TC 2.A.19) family. SLC8 subfamily.</text>
</comment>
<feature type="transmembrane region" description="Helical" evidence="20">
    <location>
        <begin position="157"/>
        <end position="178"/>
    </location>
</feature>
<keyword evidence="9" id="KW-0732">Signal</keyword>
<keyword evidence="17" id="KW-0325">Glycoprotein</keyword>
<keyword evidence="15" id="KW-0406">Ion transport</keyword>
<keyword evidence="8" id="KW-0479">Metal-binding</keyword>
<keyword evidence="12" id="KW-0112">Calmodulin-binding</keyword>
<dbReference type="InterPro" id="IPR032452">
    <property type="entry name" value="Na_Ca_Ex_C-exten"/>
</dbReference>
<evidence type="ECO:0000256" key="2">
    <source>
        <dbReference type="ARBA" id="ARBA00007489"/>
    </source>
</evidence>
<dbReference type="InterPro" id="IPR004836">
    <property type="entry name" value="Na_Ca_Ex"/>
</dbReference>
<comment type="catalytic activity">
    <reaction evidence="19">
        <text>Ca(2+)(in) + 3 Na(+)(out) = Ca(2+)(out) + 3 Na(+)(in)</text>
        <dbReference type="Rhea" id="RHEA:69955"/>
        <dbReference type="ChEBI" id="CHEBI:29101"/>
        <dbReference type="ChEBI" id="CHEBI:29108"/>
    </reaction>
</comment>
<feature type="transmembrane region" description="Helical" evidence="20">
    <location>
        <begin position="768"/>
        <end position="787"/>
    </location>
</feature>
<feature type="domain" description="Calx-beta" evidence="21">
    <location>
        <begin position="470"/>
        <end position="569"/>
    </location>
</feature>
<dbReference type="PRINTS" id="PR01259">
    <property type="entry name" value="NACAEXCHNGR"/>
</dbReference>
<evidence type="ECO:0000256" key="18">
    <source>
        <dbReference type="ARBA" id="ARBA00023201"/>
    </source>
</evidence>
<evidence type="ECO:0000256" key="13">
    <source>
        <dbReference type="ARBA" id="ARBA00022989"/>
    </source>
</evidence>
<evidence type="ECO:0000256" key="20">
    <source>
        <dbReference type="SAM" id="Phobius"/>
    </source>
</evidence>
<dbReference type="Gene3D" id="2.60.40.2030">
    <property type="match status" value="2"/>
</dbReference>
<name>A0A0H3YJ09_SCHMD</name>
<evidence type="ECO:0000256" key="5">
    <source>
        <dbReference type="ARBA" id="ARBA00022475"/>
    </source>
</evidence>
<gene>
    <name evidence="22" type="primary">slc8a-5</name>
</gene>
<reference evidence="22" key="1">
    <citation type="journal article" date="2015" name="Elife">
        <title>Stem cells and fluid flow drive cyst formation in an invertebrate excretory organ.</title>
        <authorList>
            <person name="Thi-Kim Vu H."/>
            <person name="Rink J.C."/>
            <person name="McKinney S.A."/>
            <person name="McClain M."/>
            <person name="Lakshmanaperumal N."/>
            <person name="Alexander R."/>
            <person name="Sanchez Alvarado A."/>
        </authorList>
    </citation>
    <scope>NUCLEOTIDE SEQUENCE</scope>
</reference>
<dbReference type="InterPro" id="IPR051171">
    <property type="entry name" value="CaCA"/>
</dbReference>
<feature type="transmembrane region" description="Helical" evidence="20">
    <location>
        <begin position="799"/>
        <end position="818"/>
    </location>
</feature>
<accession>A0A0H3YJ09</accession>
<sequence length="865" mass="96465">MNSYSEFQIMGKYYVVVNLSVYFFILIMDVKCLGVECYNNSKCVEGLIIPIWNPVEIEFADTVIRSVIYIFALCYIFLGVSIISDRFMASIERITSEEKDVELVMKNGQKVNIKVRVWNETVSNLTLMALGSSAPEIMLSVIETCGKDFQSGSLGPGTIVGSAAFNLFIIIAICISVIPDGESKRIDNIGVFIITSTFSIVAYVWLYLILGVISQGIIEVWEAVITFLLFPITVMLAYMTDRQVCSKFLNACLRRKGPVKIRMEYDEDIEEFEHLRENYMTTFKEMRLKHPTADVQNLELMTITEIFEKSKKSRAFYKMQATRMLTGGGNLFRNSLSKLKTNFLEESNSGSIADSKLQRIFFDPVHYTVMEDAGQIQVIVKRAGGFMGSTVFIDYKTEDGTALAGIDYIECSGTLVFKANESEKEISIDVIDDEVYEDQEFFTVLLFNLVVINGQKSLNYQYEVSKVNRATIMILDDDHCGTFNFETDIAHINESCGSVMVGITRTTGSRGIVRIPVKTIEGQAKENVDFIVNNAKLYFKNEEIFKAINVEIIDCGEYSKDKDFTLEMGEPKLIEISDNPNARRKKRFAKRKSGIAAEGIPKLGDITKIRIHVHENSVYKGVVDKLILTNNVSAPITKSTWKEQFIEALSVNPDESENNTTPPSLISFILHYISVFWKLLFAFVPPTEYCGGWLCFVVSIFCIGVLTALFGDLASSFGCTVGLIDEIIAITLVAVGTSLPDTFASKYAALNDETADNSIGNVTGSNAVNVYLGLGLSWSLASIVNASRGEIFTIHQGSLGFSVTLFCILATVAMVIILLRRIPRFGGAELGGPIFLKYISSCFLISLYLIYIIISSLHAYCKLDI</sequence>
<dbReference type="Pfam" id="PF03160">
    <property type="entry name" value="Calx-beta"/>
    <property type="match status" value="1"/>
</dbReference>
<keyword evidence="6" id="KW-0109">Calcium transport</keyword>
<evidence type="ECO:0000256" key="15">
    <source>
        <dbReference type="ARBA" id="ARBA00023065"/>
    </source>
</evidence>
<keyword evidence="7 20" id="KW-0812">Transmembrane</keyword>
<keyword evidence="14" id="KW-0915">Sodium</keyword>
<keyword evidence="13 20" id="KW-1133">Transmembrane helix</keyword>
<keyword evidence="4" id="KW-0050">Antiport</keyword>
<keyword evidence="11" id="KW-0106">Calcium</keyword>
<dbReference type="PANTHER" id="PTHR11878">
    <property type="entry name" value="SODIUM/CALCIUM EXCHANGER"/>
    <property type="match status" value="1"/>
</dbReference>
<keyword evidence="3" id="KW-0813">Transport</keyword>
<keyword evidence="10" id="KW-0677">Repeat</keyword>
<evidence type="ECO:0000256" key="17">
    <source>
        <dbReference type="ARBA" id="ARBA00023180"/>
    </source>
</evidence>
<evidence type="ECO:0000256" key="10">
    <source>
        <dbReference type="ARBA" id="ARBA00022737"/>
    </source>
</evidence>
<evidence type="ECO:0000256" key="14">
    <source>
        <dbReference type="ARBA" id="ARBA00023053"/>
    </source>
</evidence>
<feature type="transmembrane region" description="Helical" evidence="20">
    <location>
        <begin position="220"/>
        <end position="239"/>
    </location>
</feature>
<evidence type="ECO:0000313" key="22">
    <source>
        <dbReference type="EMBL" id="AKN21459.1"/>
    </source>
</evidence>
<dbReference type="GO" id="GO:0005432">
    <property type="term" value="F:calcium:sodium antiporter activity"/>
    <property type="evidence" value="ECO:0007669"/>
    <property type="project" value="InterPro"/>
</dbReference>
<dbReference type="GO" id="GO:0098703">
    <property type="term" value="P:calcium ion import across plasma membrane"/>
    <property type="evidence" value="ECO:0007669"/>
    <property type="project" value="TreeGrafter"/>
</dbReference>
<dbReference type="GO" id="GO:0046872">
    <property type="term" value="F:metal ion binding"/>
    <property type="evidence" value="ECO:0007669"/>
    <property type="project" value="UniProtKB-KW"/>
</dbReference>
<dbReference type="InterPro" id="IPR003644">
    <property type="entry name" value="Calx_beta"/>
</dbReference>
<comment type="subcellular location">
    <subcellularLocation>
        <location evidence="1">Cell membrane</location>
        <topology evidence="1">Multi-pass membrane protein</topology>
    </subcellularLocation>
</comment>
<evidence type="ECO:0000256" key="7">
    <source>
        <dbReference type="ARBA" id="ARBA00022692"/>
    </source>
</evidence>
<dbReference type="NCBIfam" id="TIGR00845">
    <property type="entry name" value="caca"/>
    <property type="match status" value="1"/>
</dbReference>
<dbReference type="Pfam" id="PF16494">
    <property type="entry name" value="Na_Ca_ex_C"/>
    <property type="match status" value="1"/>
</dbReference>
<feature type="transmembrane region" description="Helical" evidence="20">
    <location>
        <begin position="63"/>
        <end position="83"/>
    </location>
</feature>
<feature type="transmembrane region" description="Helical" evidence="20">
    <location>
        <begin position="190"/>
        <end position="213"/>
    </location>
</feature>
<evidence type="ECO:0000259" key="21">
    <source>
        <dbReference type="SMART" id="SM00237"/>
    </source>
</evidence>
<organism evidence="22">
    <name type="scientific">Schmidtea mediterranea</name>
    <name type="common">Freshwater planarian flatworm</name>
    <dbReference type="NCBI Taxonomy" id="79327"/>
    <lineage>
        <taxon>Eukaryota</taxon>
        <taxon>Metazoa</taxon>
        <taxon>Spiralia</taxon>
        <taxon>Lophotrochozoa</taxon>
        <taxon>Platyhelminthes</taxon>
        <taxon>Rhabditophora</taxon>
        <taxon>Seriata</taxon>
        <taxon>Tricladida</taxon>
        <taxon>Continenticola</taxon>
        <taxon>Geoplanoidea</taxon>
        <taxon>Dugesiidae</taxon>
        <taxon>Schmidtea</taxon>
    </lineage>
</organism>
<feature type="transmembrane region" description="Helical" evidence="20">
    <location>
        <begin position="12"/>
        <end position="30"/>
    </location>
</feature>
<feature type="transmembrane region" description="Helical" evidence="20">
    <location>
        <begin position="691"/>
        <end position="710"/>
    </location>
</feature>
<evidence type="ECO:0000256" key="9">
    <source>
        <dbReference type="ARBA" id="ARBA00022729"/>
    </source>
</evidence>
<dbReference type="InterPro" id="IPR004837">
    <property type="entry name" value="NaCa_Exmemb"/>
</dbReference>
<evidence type="ECO:0000256" key="11">
    <source>
        <dbReference type="ARBA" id="ARBA00022837"/>
    </source>
</evidence>
<dbReference type="InterPro" id="IPR044880">
    <property type="entry name" value="NCX_ion-bd_dom_sf"/>
</dbReference>
<protein>
    <submittedName>
        <fullName evidence="22">Slc8a-5</fullName>
    </submittedName>
</protein>
<evidence type="ECO:0000256" key="19">
    <source>
        <dbReference type="ARBA" id="ARBA00033667"/>
    </source>
</evidence>
<dbReference type="GO" id="GO:0098794">
    <property type="term" value="C:postsynapse"/>
    <property type="evidence" value="ECO:0007669"/>
    <property type="project" value="TreeGrafter"/>
</dbReference>
<dbReference type="SUPFAM" id="SSF141072">
    <property type="entry name" value="CalX-like"/>
    <property type="match status" value="2"/>
</dbReference>
<dbReference type="AlphaFoldDB" id="A0A0H3YJ09"/>
<dbReference type="Pfam" id="PF01699">
    <property type="entry name" value="Na_Ca_ex"/>
    <property type="match status" value="2"/>
</dbReference>
<dbReference type="Gene3D" id="1.20.1420.30">
    <property type="entry name" value="NCX, central ion-binding region"/>
    <property type="match status" value="2"/>
</dbReference>
<proteinExistence type="evidence at transcript level"/>
<evidence type="ECO:0000256" key="12">
    <source>
        <dbReference type="ARBA" id="ARBA00022860"/>
    </source>
</evidence>
<evidence type="ECO:0000256" key="6">
    <source>
        <dbReference type="ARBA" id="ARBA00022568"/>
    </source>
</evidence>
<dbReference type="GO" id="GO:0007154">
    <property type="term" value="P:cell communication"/>
    <property type="evidence" value="ECO:0007669"/>
    <property type="project" value="InterPro"/>
</dbReference>
<evidence type="ECO:0000256" key="3">
    <source>
        <dbReference type="ARBA" id="ARBA00022448"/>
    </source>
</evidence>
<feature type="transmembrane region" description="Helical" evidence="20">
    <location>
        <begin position="838"/>
        <end position="861"/>
    </location>
</feature>
<dbReference type="InterPro" id="IPR038081">
    <property type="entry name" value="CalX-like_sf"/>
</dbReference>
<keyword evidence="18" id="KW-0739">Sodium transport</keyword>
<keyword evidence="16 20" id="KW-0472">Membrane</keyword>